<dbReference type="Gene3D" id="3.10.20.90">
    <property type="entry name" value="Phosphatidylinositol 3-kinase Catalytic Subunit, Chain A, domain 1"/>
    <property type="match status" value="1"/>
</dbReference>
<dbReference type="InterPro" id="IPR011993">
    <property type="entry name" value="PH-like_dom_sf"/>
</dbReference>
<proteinExistence type="predicted"/>
<dbReference type="Pfam" id="PF00621">
    <property type="entry name" value="RhoGEF"/>
    <property type="match status" value="1"/>
</dbReference>
<name>A0A9P4ME26_9PEZI</name>
<dbReference type="InterPro" id="IPR033511">
    <property type="entry name" value="Cdc24/Scd1_PH_dom"/>
</dbReference>
<dbReference type="Pfam" id="PF15411">
    <property type="entry name" value="PH_10"/>
    <property type="match status" value="1"/>
</dbReference>
<feature type="region of interest" description="Disordered" evidence="1">
    <location>
        <begin position="657"/>
        <end position="842"/>
    </location>
</feature>
<sequence length="986" mass="110252">MHSQSHQSQSSSSQYSSFSGYTPRSSASTAPTSVSTLGPPSLSTPPIPNGQPLQATNNVLNKRAGQESSLFQICLNLRQRLRNVPGFEEILLDEEEDADDDTDPVTLLWRTFRRGYPLMTIYNALSPQVLLEVDDSRVKDVKRPQAATFKFLQACMKDLRFAAEDCFIISDLYGDDTTGFVKVARVVNRVLDTLVQRGVIDPDRDDEARSSDVVSNVKRSQREHIIDELVKTERTYVQHLELLQAFKKLVEEKGIITGDAVHDIFLNLNALLDFQRRFLIRIEQTNAQPEDDQNWGKLFVLYRDAFKVYEPYIANQKKCEEVAMYEFEKLKETGGPPELRQMVESPTVLSSFLLKPFQRLAKYPLLLKELRDKGGLDDERKEDISVGIEAASAVLQRTNAAVDREERIEAVEELKGRVEDWKGHKIEAFGELLLHGTFTVLKGDTSAPKGSEREYKIYLFEMILLCCKEIDITKNKNKGKRNDVSGKPKLQLKGRIFMQNVTDTLIMQKPGSYTCQIFWKGDPGIENFVVRFPSEETMKKWAAQVDTQRRIWRDAARASNQTRQTSTSATEFTYMKDQGALINPYQEEDDGDELDYDDGASTPNQGYGYMGTNGSNSSLRSRAGTGDSIFPNQNGQRIPPPRFPMLNDVPQPALQLQTRQLASSASTMSPADRGVESYFSPTAESPISTRTSSSSNGMYPFTRQTNLPNGWHPDDNARFTAPAMGRTTPQNNARGTQRPSLPPTSHSAHSGLSQAQARLRSASSPDIQNPVQRGAQPPVPDVPVPPFPTHFAYTPSLANRSQPNLPGSQMSIPTRSATQSPTIQRERMMQPRSHPTEQPPYYDPRYGAVSRGAQAYDPSRAYSSAQVDSRRHSPPSQVSTPGVQEMATPTQLKVKVHCPSAGSSMTLVVGTNISYQSLKDRIDAKLQRSTNVSLSSGAVKLKYLDDGDYISIQSDEDVQTAFESWKEQQRDHISAGQLGEIELYCQ</sequence>
<dbReference type="Gene3D" id="1.20.900.10">
    <property type="entry name" value="Dbl homology (DH) domain"/>
    <property type="match status" value="1"/>
</dbReference>
<comment type="caution">
    <text evidence="4">The sequence shown here is derived from an EMBL/GenBank/DDBJ whole genome shotgun (WGS) entry which is preliminary data.</text>
</comment>
<dbReference type="GO" id="GO:0005634">
    <property type="term" value="C:nucleus"/>
    <property type="evidence" value="ECO:0007669"/>
    <property type="project" value="TreeGrafter"/>
</dbReference>
<dbReference type="FunFam" id="3.10.20.90:FF:000176">
    <property type="entry name" value="Rho guanyl nucleotide exchange factor"/>
    <property type="match status" value="1"/>
</dbReference>
<gene>
    <name evidence="4" type="ORF">NA57DRAFT_29703</name>
</gene>
<dbReference type="GO" id="GO:0000935">
    <property type="term" value="C:division septum"/>
    <property type="evidence" value="ECO:0007669"/>
    <property type="project" value="TreeGrafter"/>
</dbReference>
<dbReference type="CDD" id="cd13246">
    <property type="entry name" value="PH_Scd1"/>
    <property type="match status" value="1"/>
</dbReference>
<feature type="domain" description="PB1" evidence="3">
    <location>
        <begin position="891"/>
        <end position="986"/>
    </location>
</feature>
<protein>
    <recommendedName>
        <fullName evidence="6">DH domain-containing protein</fullName>
    </recommendedName>
</protein>
<feature type="compositionally biased region" description="Low complexity" evidence="1">
    <location>
        <begin position="752"/>
        <end position="764"/>
    </location>
</feature>
<dbReference type="GO" id="GO:0031106">
    <property type="term" value="P:septin ring organization"/>
    <property type="evidence" value="ECO:0007669"/>
    <property type="project" value="TreeGrafter"/>
</dbReference>
<dbReference type="SUPFAM" id="SSF54277">
    <property type="entry name" value="CAD &amp; PB1 domains"/>
    <property type="match status" value="1"/>
</dbReference>
<reference evidence="4" key="1">
    <citation type="journal article" date="2020" name="Stud. Mycol.">
        <title>101 Dothideomycetes genomes: a test case for predicting lifestyles and emergence of pathogens.</title>
        <authorList>
            <person name="Haridas S."/>
            <person name="Albert R."/>
            <person name="Binder M."/>
            <person name="Bloem J."/>
            <person name="Labutti K."/>
            <person name="Salamov A."/>
            <person name="Andreopoulos B."/>
            <person name="Baker S."/>
            <person name="Barry K."/>
            <person name="Bills G."/>
            <person name="Bluhm B."/>
            <person name="Cannon C."/>
            <person name="Castanera R."/>
            <person name="Culley D."/>
            <person name="Daum C."/>
            <person name="Ezra D."/>
            <person name="Gonzalez J."/>
            <person name="Henrissat B."/>
            <person name="Kuo A."/>
            <person name="Liang C."/>
            <person name="Lipzen A."/>
            <person name="Lutzoni F."/>
            <person name="Magnuson J."/>
            <person name="Mondo S."/>
            <person name="Nolan M."/>
            <person name="Ohm R."/>
            <person name="Pangilinan J."/>
            <person name="Park H.-J."/>
            <person name="Ramirez L."/>
            <person name="Alfaro M."/>
            <person name="Sun H."/>
            <person name="Tritt A."/>
            <person name="Yoshinaga Y."/>
            <person name="Zwiers L.-H."/>
            <person name="Turgeon B."/>
            <person name="Goodwin S."/>
            <person name="Spatafora J."/>
            <person name="Crous P."/>
            <person name="Grigoriev I."/>
        </authorList>
    </citation>
    <scope>NUCLEOTIDE SEQUENCE</scope>
    <source>
        <strain evidence="4">CBS 133067</strain>
    </source>
</reference>
<dbReference type="OrthoDB" id="1594986at2759"/>
<dbReference type="CDD" id="cd00160">
    <property type="entry name" value="RhoGEF"/>
    <property type="match status" value="1"/>
</dbReference>
<dbReference type="InterPro" id="IPR053026">
    <property type="entry name" value="CDC42_GEF"/>
</dbReference>
<dbReference type="PANTHER" id="PTHR47339">
    <property type="entry name" value="CELL DIVISION CONTROL PROTEIN 24"/>
    <property type="match status" value="1"/>
</dbReference>
<evidence type="ECO:0000313" key="5">
    <source>
        <dbReference type="Proteomes" id="UP000799772"/>
    </source>
</evidence>
<dbReference type="InterPro" id="IPR000270">
    <property type="entry name" value="PB1_dom"/>
</dbReference>
<evidence type="ECO:0008006" key="6">
    <source>
        <dbReference type="Google" id="ProtNLM"/>
    </source>
</evidence>
<evidence type="ECO:0000313" key="4">
    <source>
        <dbReference type="EMBL" id="KAF2104052.1"/>
    </source>
</evidence>
<feature type="compositionally biased region" description="Polar residues" evidence="1">
    <location>
        <begin position="727"/>
        <end position="751"/>
    </location>
</feature>
<feature type="compositionally biased region" description="Low complexity" evidence="1">
    <location>
        <begin position="685"/>
        <end position="695"/>
    </location>
</feature>
<dbReference type="SMART" id="SM00233">
    <property type="entry name" value="PH"/>
    <property type="match status" value="1"/>
</dbReference>
<dbReference type="AlphaFoldDB" id="A0A9P4ME26"/>
<dbReference type="PROSITE" id="PS51745">
    <property type="entry name" value="PB1"/>
    <property type="match status" value="1"/>
</dbReference>
<feature type="compositionally biased region" description="Pro residues" evidence="1">
    <location>
        <begin position="777"/>
        <end position="788"/>
    </location>
</feature>
<feature type="compositionally biased region" description="Polar residues" evidence="1">
    <location>
        <begin position="657"/>
        <end position="669"/>
    </location>
</feature>
<feature type="compositionally biased region" description="Polar residues" evidence="1">
    <location>
        <begin position="874"/>
        <end position="884"/>
    </location>
</feature>
<dbReference type="SUPFAM" id="SSF50729">
    <property type="entry name" value="PH domain-like"/>
    <property type="match status" value="1"/>
</dbReference>
<evidence type="ECO:0000256" key="1">
    <source>
        <dbReference type="SAM" id="MobiDB-lite"/>
    </source>
</evidence>
<evidence type="ECO:0000259" key="2">
    <source>
        <dbReference type="PROSITE" id="PS50010"/>
    </source>
</evidence>
<dbReference type="GO" id="GO:0030010">
    <property type="term" value="P:establishment of cell polarity"/>
    <property type="evidence" value="ECO:0007669"/>
    <property type="project" value="TreeGrafter"/>
</dbReference>
<dbReference type="InterPro" id="IPR010481">
    <property type="entry name" value="Cdc24/Scd1_N"/>
</dbReference>
<feature type="compositionally biased region" description="Low complexity" evidence="1">
    <location>
        <begin position="1"/>
        <end position="41"/>
    </location>
</feature>
<feature type="domain" description="DH" evidence="2">
    <location>
        <begin position="221"/>
        <end position="401"/>
    </location>
</feature>
<dbReference type="FunFam" id="2.30.29.30:FF:000364">
    <property type="entry name" value="Rho guanyl nucleotide exchange factor"/>
    <property type="match status" value="1"/>
</dbReference>
<dbReference type="SUPFAM" id="SSF48065">
    <property type="entry name" value="DBL homology domain (DH-domain)"/>
    <property type="match status" value="1"/>
</dbReference>
<feature type="compositionally biased region" description="Polar residues" evidence="1">
    <location>
        <begin position="796"/>
        <end position="823"/>
    </location>
</feature>
<dbReference type="InterPro" id="IPR001849">
    <property type="entry name" value="PH_domain"/>
</dbReference>
<dbReference type="Pfam" id="PF00564">
    <property type="entry name" value="PB1"/>
    <property type="match status" value="1"/>
</dbReference>
<dbReference type="PANTHER" id="PTHR47339:SF1">
    <property type="entry name" value="CELL DIVISION CONTROL PROTEIN 24"/>
    <property type="match status" value="1"/>
</dbReference>
<dbReference type="Gene3D" id="2.30.29.30">
    <property type="entry name" value="Pleckstrin-homology domain (PH domain)/Phosphotyrosine-binding domain (PTB)"/>
    <property type="match status" value="1"/>
</dbReference>
<dbReference type="PROSITE" id="PS50010">
    <property type="entry name" value="DH_2"/>
    <property type="match status" value="1"/>
</dbReference>
<dbReference type="GO" id="GO:0005737">
    <property type="term" value="C:cytoplasm"/>
    <property type="evidence" value="ECO:0007669"/>
    <property type="project" value="TreeGrafter"/>
</dbReference>
<dbReference type="CDD" id="cd05992">
    <property type="entry name" value="PB1"/>
    <property type="match status" value="1"/>
</dbReference>
<dbReference type="Proteomes" id="UP000799772">
    <property type="component" value="Unassembled WGS sequence"/>
</dbReference>
<evidence type="ECO:0000259" key="3">
    <source>
        <dbReference type="PROSITE" id="PS51745"/>
    </source>
</evidence>
<accession>A0A9P4ME26</accession>
<dbReference type="SMART" id="SM00325">
    <property type="entry name" value="RhoGEF"/>
    <property type="match status" value="1"/>
</dbReference>
<feature type="region of interest" description="Disordered" evidence="1">
    <location>
        <begin position="1"/>
        <end position="55"/>
    </location>
</feature>
<organism evidence="4 5">
    <name type="scientific">Rhizodiscina lignyota</name>
    <dbReference type="NCBI Taxonomy" id="1504668"/>
    <lineage>
        <taxon>Eukaryota</taxon>
        <taxon>Fungi</taxon>
        <taxon>Dikarya</taxon>
        <taxon>Ascomycota</taxon>
        <taxon>Pezizomycotina</taxon>
        <taxon>Dothideomycetes</taxon>
        <taxon>Pleosporomycetidae</taxon>
        <taxon>Aulographales</taxon>
        <taxon>Rhizodiscinaceae</taxon>
        <taxon>Rhizodiscina</taxon>
    </lineage>
</organism>
<keyword evidence="5" id="KW-1185">Reference proteome</keyword>
<dbReference type="GO" id="GO:0005085">
    <property type="term" value="F:guanyl-nucleotide exchange factor activity"/>
    <property type="evidence" value="ECO:0007669"/>
    <property type="project" value="InterPro"/>
</dbReference>
<dbReference type="Pfam" id="PF06395">
    <property type="entry name" value="CDC24"/>
    <property type="match status" value="1"/>
</dbReference>
<feature type="region of interest" description="Disordered" evidence="1">
    <location>
        <begin position="857"/>
        <end position="884"/>
    </location>
</feature>
<dbReference type="GO" id="GO:0043332">
    <property type="term" value="C:mating projection tip"/>
    <property type="evidence" value="ECO:0007669"/>
    <property type="project" value="TreeGrafter"/>
</dbReference>
<dbReference type="InterPro" id="IPR035899">
    <property type="entry name" value="DBL_dom_sf"/>
</dbReference>
<dbReference type="InterPro" id="IPR053793">
    <property type="entry name" value="PB1-like"/>
</dbReference>
<dbReference type="EMBL" id="ML978121">
    <property type="protein sequence ID" value="KAF2104052.1"/>
    <property type="molecule type" value="Genomic_DNA"/>
</dbReference>
<dbReference type="InterPro" id="IPR000219">
    <property type="entry name" value="DH_dom"/>
</dbReference>